<dbReference type="PANTHER" id="PTHR13366:SF0">
    <property type="entry name" value="HEAT REPEAT-CONTAINING PROTEIN 6"/>
    <property type="match status" value="1"/>
</dbReference>
<protein>
    <recommendedName>
        <fullName evidence="1">HEAT repeat-containing protein 6</fullName>
    </recommendedName>
</protein>
<feature type="compositionally biased region" description="Polar residues" evidence="2">
    <location>
        <begin position="1"/>
        <end position="15"/>
    </location>
</feature>
<feature type="region of interest" description="Disordered" evidence="2">
    <location>
        <begin position="1"/>
        <end position="29"/>
    </location>
</feature>
<evidence type="ECO:0000259" key="3">
    <source>
        <dbReference type="Pfam" id="PF13251"/>
    </source>
</evidence>
<dbReference type="EMBL" id="JABDTM020024919">
    <property type="protein sequence ID" value="KAH0813816.1"/>
    <property type="molecule type" value="Genomic_DNA"/>
</dbReference>
<accession>A0A8J6LHQ1</accession>
<gene>
    <name evidence="4" type="ORF">GEV33_008974</name>
</gene>
<feature type="domain" description="DUF4042" evidence="3">
    <location>
        <begin position="191"/>
        <end position="365"/>
    </location>
</feature>
<dbReference type="InterPro" id="IPR011989">
    <property type="entry name" value="ARM-like"/>
</dbReference>
<comment type="caution">
    <text evidence="4">The sequence shown here is derived from an EMBL/GenBank/DDBJ whole genome shotgun (WGS) entry which is preliminary data.</text>
</comment>
<evidence type="ECO:0000256" key="2">
    <source>
        <dbReference type="SAM" id="MobiDB-lite"/>
    </source>
</evidence>
<name>A0A8J6LHQ1_TENMO</name>
<evidence type="ECO:0000313" key="5">
    <source>
        <dbReference type="Proteomes" id="UP000719412"/>
    </source>
</evidence>
<reference evidence="4" key="2">
    <citation type="submission" date="2021-08" db="EMBL/GenBank/DDBJ databases">
        <authorList>
            <person name="Eriksson T."/>
        </authorList>
    </citation>
    <scope>NUCLEOTIDE SEQUENCE</scope>
    <source>
        <strain evidence="4">Stoneville</strain>
        <tissue evidence="4">Whole head</tissue>
    </source>
</reference>
<dbReference type="Gene3D" id="1.25.10.10">
    <property type="entry name" value="Leucine-rich Repeat Variant"/>
    <property type="match status" value="2"/>
</dbReference>
<reference evidence="4" key="1">
    <citation type="journal article" date="2020" name="J Insects Food Feed">
        <title>The yellow mealworm (Tenebrio molitor) genome: a resource for the emerging insects as food and feed industry.</title>
        <authorList>
            <person name="Eriksson T."/>
            <person name="Andere A."/>
            <person name="Kelstrup H."/>
            <person name="Emery V."/>
            <person name="Picard C."/>
        </authorList>
    </citation>
    <scope>NUCLEOTIDE SEQUENCE</scope>
    <source>
        <strain evidence="4">Stoneville</strain>
        <tissue evidence="4">Whole head</tissue>
    </source>
</reference>
<dbReference type="InterPro" id="IPR052107">
    <property type="entry name" value="HEAT6"/>
</dbReference>
<dbReference type="InterPro" id="IPR025283">
    <property type="entry name" value="DUF4042"/>
</dbReference>
<dbReference type="Pfam" id="PF13251">
    <property type="entry name" value="DUF4042"/>
    <property type="match status" value="1"/>
</dbReference>
<evidence type="ECO:0000256" key="1">
    <source>
        <dbReference type="ARBA" id="ARBA00015263"/>
    </source>
</evidence>
<evidence type="ECO:0000313" key="4">
    <source>
        <dbReference type="EMBL" id="KAH0813816.1"/>
    </source>
</evidence>
<dbReference type="InterPro" id="IPR016024">
    <property type="entry name" value="ARM-type_fold"/>
</dbReference>
<sequence>MDAASDDQSQRSVPGSSRREVNSRFTTAETQTATDWTGRKAVLLVNQCCTLIPPEDLELVVKCCYLITSLVTRQSVVIDGRTLTVAVLWCLQALQGKNTDADILVALDALLRANSKHDMTKHRKPKTQPALLKTRKTEKWDDDTGGYTPVSATICAEEGYSGLSGGVKTSDSDFSDTEGGNLAKLSVMAGRVRQAALSLFLHAVKLTDKTVMFSYWTSFVPENPLSGKHNLISCILKETSNRGRMVALNALLVLLSSSKLFLAQAEKGENLPFTPFSVILGMTIGELHKCLNLALGERSIPVLVMVLKCLAALVQATPYHRLAPGLVTKVVRNVKPFVYHKDFTVQVTALVVLGCVLASEPLIPETKDAFIKHATREKRTKKVVSDRSDDSFDFAEFSSDEDDVAKDEIPWLLERCLFNLGVSCGRVEVVENTIPTPVKLEYLQLISVTSRNHFEEFLAPHLRLVTQALDTSLCSKHADVQLHAGRAVEFMGQAMNRCLGNDIDKVLSVNRCLPFWQTLLNGSLTALLQNEQHHLLRAVGCDCLGSIGPDAFEGLPRDKQILCVTLLFSCSHDKESGVRGAAVRALGIFVLYASLREDPGFVVDTAETIVRVLQDENFTSRVKCSWALGNLSDALVLNKLVAVEVKQHLIYTIICRSNQHLIEEFPESMILKLLKMTNNASHDSDKIKTNTVRALGNILQLIERDLLKETQFKEAVAEGINILVKICTSGSNMKVRWNCCYAIGNAMKNPFLFQMTDDWQEKVFNALSDLVMNFRNFKVRINAAVALACPKKREFYRQFYQPIWISLVRGLETSQNMEDFNEYKHRDNLIEQICLTLGHLITLLTKDDLLPLKDSIHSDHLSVQMRKVWERLLPERSTVLFDARTYVSSLTNSSDLNAEQKDILQFLADILRHQF</sequence>
<keyword evidence="5" id="KW-1185">Reference proteome</keyword>
<organism evidence="4 5">
    <name type="scientific">Tenebrio molitor</name>
    <name type="common">Yellow mealworm beetle</name>
    <dbReference type="NCBI Taxonomy" id="7067"/>
    <lineage>
        <taxon>Eukaryota</taxon>
        <taxon>Metazoa</taxon>
        <taxon>Ecdysozoa</taxon>
        <taxon>Arthropoda</taxon>
        <taxon>Hexapoda</taxon>
        <taxon>Insecta</taxon>
        <taxon>Pterygota</taxon>
        <taxon>Neoptera</taxon>
        <taxon>Endopterygota</taxon>
        <taxon>Coleoptera</taxon>
        <taxon>Polyphaga</taxon>
        <taxon>Cucujiformia</taxon>
        <taxon>Tenebrionidae</taxon>
        <taxon>Tenebrio</taxon>
    </lineage>
</organism>
<dbReference type="PANTHER" id="PTHR13366">
    <property type="entry name" value="MALARIA ANTIGEN-RELATED"/>
    <property type="match status" value="1"/>
</dbReference>
<dbReference type="AlphaFoldDB" id="A0A8J6LHQ1"/>
<proteinExistence type="predicted"/>
<dbReference type="SUPFAM" id="SSF48371">
    <property type="entry name" value="ARM repeat"/>
    <property type="match status" value="1"/>
</dbReference>
<dbReference type="Proteomes" id="UP000719412">
    <property type="component" value="Unassembled WGS sequence"/>
</dbReference>